<sequence>MYLYLYQITGTQFVRQTARKGWVIFRVLFGNVLGLAKEKVHMWLFVVSLWPLAFYFGHRVYNRLANAFGLLYVL</sequence>
<dbReference type="EMBL" id="QOIP01000004">
    <property type="protein sequence ID" value="RLU23271.1"/>
    <property type="molecule type" value="Genomic_DNA"/>
</dbReference>
<evidence type="ECO:0000256" key="1">
    <source>
        <dbReference type="SAM" id="Phobius"/>
    </source>
</evidence>
<keyword evidence="1" id="KW-0812">Transmembrane</keyword>
<dbReference type="Proteomes" id="UP000279307">
    <property type="component" value="Chromosome 4"/>
</dbReference>
<name>A0A3L8DS87_OOCBI</name>
<reference evidence="2 3" key="1">
    <citation type="journal article" date="2018" name="Genome Res.">
        <title>The genomic architecture and molecular evolution of ant odorant receptors.</title>
        <authorList>
            <person name="McKenzie S.K."/>
            <person name="Kronauer D.J.C."/>
        </authorList>
    </citation>
    <scope>NUCLEOTIDE SEQUENCE [LARGE SCALE GENOMIC DNA]</scope>
    <source>
        <strain evidence="2">Clonal line C1</strain>
    </source>
</reference>
<protein>
    <submittedName>
        <fullName evidence="2">Uncharacterized protein</fullName>
    </submittedName>
</protein>
<evidence type="ECO:0000313" key="2">
    <source>
        <dbReference type="EMBL" id="RLU23271.1"/>
    </source>
</evidence>
<proteinExistence type="predicted"/>
<gene>
    <name evidence="2" type="ORF">DMN91_003474</name>
</gene>
<evidence type="ECO:0000313" key="3">
    <source>
        <dbReference type="Proteomes" id="UP000279307"/>
    </source>
</evidence>
<comment type="caution">
    <text evidence="2">The sequence shown here is derived from an EMBL/GenBank/DDBJ whole genome shotgun (WGS) entry which is preliminary data.</text>
</comment>
<keyword evidence="1" id="KW-1133">Transmembrane helix</keyword>
<feature type="transmembrane region" description="Helical" evidence="1">
    <location>
        <begin position="40"/>
        <end position="57"/>
    </location>
</feature>
<accession>A0A3L8DS87</accession>
<organism evidence="2 3">
    <name type="scientific">Ooceraea biroi</name>
    <name type="common">Clonal raider ant</name>
    <name type="synonym">Cerapachys biroi</name>
    <dbReference type="NCBI Taxonomy" id="2015173"/>
    <lineage>
        <taxon>Eukaryota</taxon>
        <taxon>Metazoa</taxon>
        <taxon>Ecdysozoa</taxon>
        <taxon>Arthropoda</taxon>
        <taxon>Hexapoda</taxon>
        <taxon>Insecta</taxon>
        <taxon>Pterygota</taxon>
        <taxon>Neoptera</taxon>
        <taxon>Endopterygota</taxon>
        <taxon>Hymenoptera</taxon>
        <taxon>Apocrita</taxon>
        <taxon>Aculeata</taxon>
        <taxon>Formicoidea</taxon>
        <taxon>Formicidae</taxon>
        <taxon>Dorylinae</taxon>
        <taxon>Ooceraea</taxon>
    </lineage>
</organism>
<keyword evidence="1" id="KW-0472">Membrane</keyword>
<dbReference type="AlphaFoldDB" id="A0A3L8DS87"/>